<feature type="chain" id="PRO_5045652148" description="Bacterial repeat domain-containing protein" evidence="2">
    <location>
        <begin position="24"/>
        <end position="646"/>
    </location>
</feature>
<name>A0ABV7HWU2_9GAMM</name>
<sequence>MTYRVLTAPVRWTLLCLSVAVVAGCGSDDNSAELETIHVTASSGEGGTVTPLESDVPRGATLHITAHPDLGFRLLNMTGCNGTVIDENHYKTADIEAPCHIQATFETGPVEEQADLQFSNTAIARSIGFKWDEVTYALRYTLYKNIDGESGFTQIGPEFAGDVLSYQSVETLYDNLEAEYKLEACNDESCMDSELLLTDSGINQAIGYIKRPEGDGSLHLGNALAFSGDGKTLVASAPENCSAANQGLCSGVVYVYRLGETRWQFEAALELDDIRADSRFGERVSLSRDGNKVAISAPFVPASFSDTNDTRVGAVYTYEFDNGSWTQAQALTGDEQGEDGSRLLGFGADIALSGDGDTLALVAQELITEDGQALLYRLNTDDNNENVWELKQRFDTASAVSLDNTGNYLALGLRNGTELDGEETEVGVTQVYHYNAEADEEEQWELATELNAPEVFTGQHFGHRVLLSNDGTKLLVGVNYDSTLVDAGQLEKPEVYMYQRDSGEWSLAHTFAQLDQQGAIDSDDNGRSRYGSVFSMSRDGTRVLIGDPTEDGNGNGFFANDGNNAAGLAGAAYLYNYADGAWQEEIYIKAKNTDAGDRFGEAVSISGDGKIIAIGAPEEDGPAVGVDTAVTADNGNADGSGAVYLY</sequence>
<keyword evidence="1 2" id="KW-0732">Signal</keyword>
<feature type="signal peptide" evidence="2">
    <location>
        <begin position="1"/>
        <end position="23"/>
    </location>
</feature>
<dbReference type="Pfam" id="PF18998">
    <property type="entry name" value="Flg_new_2"/>
    <property type="match status" value="1"/>
</dbReference>
<dbReference type="InterPro" id="IPR044060">
    <property type="entry name" value="Bacterial_rp_domain"/>
</dbReference>
<accession>A0ABV7HWU2</accession>
<dbReference type="Gene3D" id="2.130.10.130">
    <property type="entry name" value="Integrin alpha, N-terminal"/>
    <property type="match status" value="2"/>
</dbReference>
<feature type="domain" description="Bacterial repeat" evidence="3">
    <location>
        <begin position="38"/>
        <end position="107"/>
    </location>
</feature>
<evidence type="ECO:0000256" key="2">
    <source>
        <dbReference type="SAM" id="SignalP"/>
    </source>
</evidence>
<dbReference type="PANTHER" id="PTHR36220:SF1">
    <property type="entry name" value="GAMMA TUBULIN COMPLEX COMPONENT C-TERMINAL DOMAIN-CONTAINING PROTEIN"/>
    <property type="match status" value="1"/>
</dbReference>
<dbReference type="SUPFAM" id="SSF82171">
    <property type="entry name" value="DPP6 N-terminal domain-like"/>
    <property type="match status" value="1"/>
</dbReference>
<dbReference type="PANTHER" id="PTHR36220">
    <property type="entry name" value="UNNAMED PRODUCT"/>
    <property type="match status" value="1"/>
</dbReference>
<dbReference type="PROSITE" id="PS51257">
    <property type="entry name" value="PROKAR_LIPOPROTEIN"/>
    <property type="match status" value="1"/>
</dbReference>
<keyword evidence="5" id="KW-1185">Reference proteome</keyword>
<dbReference type="Pfam" id="PF14312">
    <property type="entry name" value="FG-GAP_2"/>
    <property type="match status" value="1"/>
</dbReference>
<dbReference type="EMBL" id="JBHRTL010000027">
    <property type="protein sequence ID" value="MFC3156127.1"/>
    <property type="molecule type" value="Genomic_DNA"/>
</dbReference>
<dbReference type="InterPro" id="IPR013517">
    <property type="entry name" value="FG-GAP"/>
</dbReference>
<evidence type="ECO:0000256" key="1">
    <source>
        <dbReference type="ARBA" id="ARBA00022729"/>
    </source>
</evidence>
<dbReference type="Proteomes" id="UP001595548">
    <property type="component" value="Unassembled WGS sequence"/>
</dbReference>
<protein>
    <recommendedName>
        <fullName evidence="3">Bacterial repeat domain-containing protein</fullName>
    </recommendedName>
</protein>
<evidence type="ECO:0000313" key="5">
    <source>
        <dbReference type="Proteomes" id="UP001595548"/>
    </source>
</evidence>
<evidence type="ECO:0000259" key="3">
    <source>
        <dbReference type="Pfam" id="PF18998"/>
    </source>
</evidence>
<comment type="caution">
    <text evidence="4">The sequence shown here is derived from an EMBL/GenBank/DDBJ whole genome shotgun (WGS) entry which is preliminary data.</text>
</comment>
<evidence type="ECO:0000313" key="4">
    <source>
        <dbReference type="EMBL" id="MFC3156127.1"/>
    </source>
</evidence>
<proteinExistence type="predicted"/>
<dbReference type="InterPro" id="IPR028994">
    <property type="entry name" value="Integrin_alpha_N"/>
</dbReference>
<dbReference type="RefSeq" id="WP_382417232.1">
    <property type="nucleotide sequence ID" value="NZ_AP031500.1"/>
</dbReference>
<gene>
    <name evidence="4" type="ORF">ACFOEB_13035</name>
</gene>
<reference evidence="5" key="1">
    <citation type="journal article" date="2019" name="Int. J. Syst. Evol. Microbiol.">
        <title>The Global Catalogue of Microorganisms (GCM) 10K type strain sequencing project: providing services to taxonomists for standard genome sequencing and annotation.</title>
        <authorList>
            <consortium name="The Broad Institute Genomics Platform"/>
            <consortium name="The Broad Institute Genome Sequencing Center for Infectious Disease"/>
            <person name="Wu L."/>
            <person name="Ma J."/>
        </authorList>
    </citation>
    <scope>NUCLEOTIDE SEQUENCE [LARGE SCALE GENOMIC DNA]</scope>
    <source>
        <strain evidence="5">KCTC 52141</strain>
    </source>
</reference>
<organism evidence="4 5">
    <name type="scientific">Gilvimarinus japonicus</name>
    <dbReference type="NCBI Taxonomy" id="1796469"/>
    <lineage>
        <taxon>Bacteria</taxon>
        <taxon>Pseudomonadati</taxon>
        <taxon>Pseudomonadota</taxon>
        <taxon>Gammaproteobacteria</taxon>
        <taxon>Cellvibrionales</taxon>
        <taxon>Cellvibrionaceae</taxon>
        <taxon>Gilvimarinus</taxon>
    </lineage>
</organism>